<reference evidence="1 2" key="1">
    <citation type="journal article" date="2018" name="Front. Plant Sci.">
        <title>Red Clover (Trifolium pratense) and Zigzag Clover (T. medium) - A Picture of Genomic Similarities and Differences.</title>
        <authorList>
            <person name="Dluhosova J."/>
            <person name="Istvanek J."/>
            <person name="Nedelnik J."/>
            <person name="Repkova J."/>
        </authorList>
    </citation>
    <scope>NUCLEOTIDE SEQUENCE [LARGE SCALE GENOMIC DNA]</scope>
    <source>
        <strain evidence="2">cv. 10/8</strain>
        <tissue evidence="1">Leaf</tissue>
    </source>
</reference>
<dbReference type="EMBL" id="LXQA010683473">
    <property type="protein sequence ID" value="MCI65829.1"/>
    <property type="molecule type" value="Genomic_DNA"/>
</dbReference>
<proteinExistence type="predicted"/>
<keyword evidence="2" id="KW-1185">Reference proteome</keyword>
<organism evidence="1 2">
    <name type="scientific">Trifolium medium</name>
    <dbReference type="NCBI Taxonomy" id="97028"/>
    <lineage>
        <taxon>Eukaryota</taxon>
        <taxon>Viridiplantae</taxon>
        <taxon>Streptophyta</taxon>
        <taxon>Embryophyta</taxon>
        <taxon>Tracheophyta</taxon>
        <taxon>Spermatophyta</taxon>
        <taxon>Magnoliopsida</taxon>
        <taxon>eudicotyledons</taxon>
        <taxon>Gunneridae</taxon>
        <taxon>Pentapetalae</taxon>
        <taxon>rosids</taxon>
        <taxon>fabids</taxon>
        <taxon>Fabales</taxon>
        <taxon>Fabaceae</taxon>
        <taxon>Papilionoideae</taxon>
        <taxon>50 kb inversion clade</taxon>
        <taxon>NPAAA clade</taxon>
        <taxon>Hologalegina</taxon>
        <taxon>IRL clade</taxon>
        <taxon>Trifolieae</taxon>
        <taxon>Trifolium</taxon>
    </lineage>
</organism>
<dbReference type="AlphaFoldDB" id="A0A392TXX7"/>
<protein>
    <submittedName>
        <fullName evidence="1">Uncharacterized protein</fullName>
    </submittedName>
</protein>
<evidence type="ECO:0000313" key="1">
    <source>
        <dbReference type="EMBL" id="MCI65829.1"/>
    </source>
</evidence>
<name>A0A392TXX7_9FABA</name>
<dbReference type="Proteomes" id="UP000265520">
    <property type="component" value="Unassembled WGS sequence"/>
</dbReference>
<evidence type="ECO:0000313" key="2">
    <source>
        <dbReference type="Proteomes" id="UP000265520"/>
    </source>
</evidence>
<comment type="caution">
    <text evidence="1">The sequence shown here is derived from an EMBL/GenBank/DDBJ whole genome shotgun (WGS) entry which is preliminary data.</text>
</comment>
<feature type="non-terminal residue" evidence="1">
    <location>
        <position position="1"/>
    </location>
</feature>
<accession>A0A392TXX7</accession>
<sequence>HGLCSPWFLPLLPDSSTSDTHASCVLVACKNSTHPYPSYTLLHGIYHTQDKFEELETTELASLYVRIL</sequence>